<sequence length="69" mass="7138">MDTFLDRDIIARESEAPKGDACGVPKGDTCGAPKDDACGVPKGDACGVPKDDACGVLSYVAEHEDLMIP</sequence>
<gene>
    <name evidence="1" type="ORF">CEE36_09100</name>
</gene>
<proteinExistence type="predicted"/>
<protein>
    <submittedName>
        <fullName evidence="1">Uncharacterized protein</fullName>
    </submittedName>
</protein>
<name>A0A532V0Z4_UNCT6</name>
<dbReference type="EMBL" id="NJBO01000016">
    <property type="protein sequence ID" value="TKJ40890.1"/>
    <property type="molecule type" value="Genomic_DNA"/>
</dbReference>
<comment type="caution">
    <text evidence="1">The sequence shown here is derived from an EMBL/GenBank/DDBJ whole genome shotgun (WGS) entry which is preliminary data.</text>
</comment>
<accession>A0A532V0Z4</accession>
<evidence type="ECO:0000313" key="1">
    <source>
        <dbReference type="EMBL" id="TKJ40890.1"/>
    </source>
</evidence>
<dbReference type="Proteomes" id="UP000317778">
    <property type="component" value="Unassembled WGS sequence"/>
</dbReference>
<dbReference type="AlphaFoldDB" id="A0A532V0Z4"/>
<evidence type="ECO:0000313" key="2">
    <source>
        <dbReference type="Proteomes" id="UP000317778"/>
    </source>
</evidence>
<reference evidence="1 2" key="1">
    <citation type="submission" date="2017-06" db="EMBL/GenBank/DDBJ databases">
        <title>Novel microbial phyla capable of carbon fixation and sulfur reduction in deep-sea sediments.</title>
        <authorList>
            <person name="Huang J."/>
            <person name="Baker B."/>
            <person name="Wang Y."/>
        </authorList>
    </citation>
    <scope>NUCLEOTIDE SEQUENCE [LARGE SCALE GENOMIC DNA]</scope>
    <source>
        <strain evidence="1">B3_TA06</strain>
    </source>
</reference>
<organism evidence="1 2">
    <name type="scientific">candidate division TA06 bacterium B3_TA06</name>
    <dbReference type="NCBI Taxonomy" id="2012487"/>
    <lineage>
        <taxon>Bacteria</taxon>
        <taxon>Bacteria division TA06</taxon>
    </lineage>
</organism>